<sequence>MNQVMYRVCLMLVLLLLLSGCRIEMSLNDSPPATGTTAQSSVPASGNTSGQNESLSIFINGDIEYDESQLNLKAYTNLQEGALLKVILRAYPKEASLREIFNDEVQPAETPVVEELIEVDSKGESTLTLERQADIVYFLVVRFNPELQPDEIKEVYGTRGEKVVVASNVEHYEHEGETMIGVTTSANIGMRPSWAYLQ</sequence>
<dbReference type="RefSeq" id="WP_148939643.1">
    <property type="nucleotide sequence ID" value="NZ_VTEI01000004.1"/>
</dbReference>
<dbReference type="PROSITE" id="PS51257">
    <property type="entry name" value="PROKAR_LIPOPROTEIN"/>
    <property type="match status" value="1"/>
</dbReference>
<dbReference type="EMBL" id="VTEI01000004">
    <property type="protein sequence ID" value="TYS17028.1"/>
    <property type="molecule type" value="Genomic_DNA"/>
</dbReference>
<dbReference type="AlphaFoldDB" id="A0A5D4NU89"/>
<evidence type="ECO:0000313" key="3">
    <source>
        <dbReference type="Proteomes" id="UP000322267"/>
    </source>
</evidence>
<organism evidence="2 3">
    <name type="scientific">Rossellomorea vietnamensis</name>
    <dbReference type="NCBI Taxonomy" id="218284"/>
    <lineage>
        <taxon>Bacteria</taxon>
        <taxon>Bacillati</taxon>
        <taxon>Bacillota</taxon>
        <taxon>Bacilli</taxon>
        <taxon>Bacillales</taxon>
        <taxon>Bacillaceae</taxon>
        <taxon>Rossellomorea</taxon>
    </lineage>
</organism>
<feature type="region of interest" description="Disordered" evidence="1">
    <location>
        <begin position="31"/>
        <end position="51"/>
    </location>
</feature>
<dbReference type="OrthoDB" id="2881454at2"/>
<reference evidence="2 3" key="1">
    <citation type="submission" date="2019-08" db="EMBL/GenBank/DDBJ databases">
        <title>Bacillus genomes from the desert of Cuatro Cienegas, Coahuila.</title>
        <authorList>
            <person name="Olmedo-Alvarez G."/>
        </authorList>
    </citation>
    <scope>NUCLEOTIDE SEQUENCE [LARGE SCALE GENOMIC DNA]</scope>
    <source>
        <strain evidence="2 3">CH34_1T</strain>
    </source>
</reference>
<gene>
    <name evidence="2" type="ORF">FZC78_10390</name>
</gene>
<name>A0A5D4NU89_9BACI</name>
<evidence type="ECO:0000256" key="1">
    <source>
        <dbReference type="SAM" id="MobiDB-lite"/>
    </source>
</evidence>
<proteinExistence type="predicted"/>
<protein>
    <submittedName>
        <fullName evidence="2">Uncharacterized protein</fullName>
    </submittedName>
</protein>
<evidence type="ECO:0000313" key="2">
    <source>
        <dbReference type="EMBL" id="TYS17028.1"/>
    </source>
</evidence>
<comment type="caution">
    <text evidence="2">The sequence shown here is derived from an EMBL/GenBank/DDBJ whole genome shotgun (WGS) entry which is preliminary data.</text>
</comment>
<accession>A0A5D4NU89</accession>
<dbReference type="Proteomes" id="UP000322267">
    <property type="component" value="Unassembled WGS sequence"/>
</dbReference>